<dbReference type="GO" id="GO:0007264">
    <property type="term" value="P:small GTPase-mediated signal transduction"/>
    <property type="evidence" value="ECO:0007669"/>
    <property type="project" value="InterPro"/>
</dbReference>
<dbReference type="Proteomes" id="UP000054937">
    <property type="component" value="Unassembled WGS sequence"/>
</dbReference>
<dbReference type="Pfam" id="PF00617">
    <property type="entry name" value="RasGEF"/>
    <property type="match status" value="1"/>
</dbReference>
<dbReference type="OMA" id="ICKSECI"/>
<feature type="domain" description="N-terminal Ras-GEF" evidence="2">
    <location>
        <begin position="1"/>
        <end position="141"/>
    </location>
</feature>
<evidence type="ECO:0000256" key="1">
    <source>
        <dbReference type="PROSITE-ProRule" id="PRU00135"/>
    </source>
</evidence>
<dbReference type="InterPro" id="IPR036964">
    <property type="entry name" value="RASGEF_cat_dom_sf"/>
</dbReference>
<reference evidence="3 4" key="1">
    <citation type="journal article" date="2015" name="Sci. Rep.">
        <title>Genome of the facultative scuticociliatosis pathogen Pseudocohnilembus persalinus provides insight into its virulence through horizontal gene transfer.</title>
        <authorList>
            <person name="Xiong J."/>
            <person name="Wang G."/>
            <person name="Cheng J."/>
            <person name="Tian M."/>
            <person name="Pan X."/>
            <person name="Warren A."/>
            <person name="Jiang C."/>
            <person name="Yuan D."/>
            <person name="Miao W."/>
        </authorList>
    </citation>
    <scope>NUCLEOTIDE SEQUENCE [LARGE SCALE GENOMIC DNA]</scope>
    <source>
        <strain evidence="3">36N120E</strain>
    </source>
</reference>
<comment type="caution">
    <text evidence="3">The sequence shown here is derived from an EMBL/GenBank/DDBJ whole genome shotgun (WGS) entry which is preliminary data.</text>
</comment>
<dbReference type="OrthoDB" id="546434at2759"/>
<evidence type="ECO:0000313" key="3">
    <source>
        <dbReference type="EMBL" id="KRX03931.1"/>
    </source>
</evidence>
<dbReference type="EMBL" id="LDAU01000123">
    <property type="protein sequence ID" value="KRX03931.1"/>
    <property type="molecule type" value="Genomic_DNA"/>
</dbReference>
<evidence type="ECO:0000259" key="2">
    <source>
        <dbReference type="PROSITE" id="PS50212"/>
    </source>
</evidence>
<dbReference type="InterPro" id="IPR001895">
    <property type="entry name" value="RASGEF_cat_dom"/>
</dbReference>
<accession>A0A0V0QNX0</accession>
<keyword evidence="1" id="KW-0344">Guanine-nucleotide releasing factor</keyword>
<dbReference type="AlphaFoldDB" id="A0A0V0QNX0"/>
<dbReference type="SUPFAM" id="SSF48366">
    <property type="entry name" value="Ras GEF"/>
    <property type="match status" value="1"/>
</dbReference>
<protein>
    <submittedName>
        <fullName evidence="3">Ras guanine nucleotide exchange factor, domain</fullName>
    </submittedName>
</protein>
<keyword evidence="4" id="KW-1185">Reference proteome</keyword>
<dbReference type="InParanoid" id="A0A0V0QNX0"/>
<proteinExistence type="predicted"/>
<gene>
    <name evidence="3" type="ORF">PPERSA_12136</name>
</gene>
<dbReference type="Gene3D" id="1.20.870.10">
    <property type="entry name" value="Son of sevenless (SoS) protein Chain: S domain 1"/>
    <property type="match status" value="1"/>
</dbReference>
<organism evidence="3 4">
    <name type="scientific">Pseudocohnilembus persalinus</name>
    <name type="common">Ciliate</name>
    <dbReference type="NCBI Taxonomy" id="266149"/>
    <lineage>
        <taxon>Eukaryota</taxon>
        <taxon>Sar</taxon>
        <taxon>Alveolata</taxon>
        <taxon>Ciliophora</taxon>
        <taxon>Intramacronucleata</taxon>
        <taxon>Oligohymenophorea</taxon>
        <taxon>Scuticociliatia</taxon>
        <taxon>Philasterida</taxon>
        <taxon>Pseudocohnilembidae</taxon>
        <taxon>Pseudocohnilembus</taxon>
    </lineage>
</organism>
<sequence>MEISYITPNKLIELMTSDNFQYEETVDLVLYGYNYFYNTQELMMELLKRFRSFPPDDITDEEDKLQFQEKKIKVIQMRVIIFLSYWFKVYREPTLLYNTKQENNDYEIEKIFIECLYYIYSTKNCGKWINGNLYNLLNGLEDLQTQKEYMNIETVQIKKNMIAKVDIQELIASVDHRKKNDSTINQITQLFNKMSFLVIDLLTGIQNQVLKLVYTQKQYQNANSQLSKQQIMIEYLKNSEFSQYLLIFIDMCYNLVFEKRNFNSSYTIFLGVKHVLSMNKFSKTVNQALEVIIWQGQQKYKKLAELFGDQKVLFVKQNTSDFPCVPFLGLYIKEMMYTVEFNNQKLKEKDNYINYPLLKQLTSILKKVDSFKEYRYDFEIVDDIYNYIKFIPSFYNSQ</sequence>
<dbReference type="GO" id="GO:0005085">
    <property type="term" value="F:guanyl-nucleotide exchange factor activity"/>
    <property type="evidence" value="ECO:0007669"/>
    <property type="project" value="UniProtKB-KW"/>
</dbReference>
<name>A0A0V0QNX0_PSEPJ</name>
<dbReference type="InterPro" id="IPR000651">
    <property type="entry name" value="Ras-like_Gua-exchang_fac_N"/>
</dbReference>
<dbReference type="Pfam" id="PF00618">
    <property type="entry name" value="RasGEF_N"/>
    <property type="match status" value="1"/>
</dbReference>
<evidence type="ECO:0000313" key="4">
    <source>
        <dbReference type="Proteomes" id="UP000054937"/>
    </source>
</evidence>
<dbReference type="InterPro" id="IPR023578">
    <property type="entry name" value="Ras_GEF_dom_sf"/>
</dbReference>
<dbReference type="PROSITE" id="PS50212">
    <property type="entry name" value="RASGEF_NTER"/>
    <property type="match status" value="1"/>
</dbReference>
<dbReference type="Gene3D" id="1.10.840.10">
    <property type="entry name" value="Ras guanine-nucleotide exchange factors catalytic domain"/>
    <property type="match status" value="1"/>
</dbReference>